<organism evidence="1 2">
    <name type="scientific">Protopolystoma xenopodis</name>
    <dbReference type="NCBI Taxonomy" id="117903"/>
    <lineage>
        <taxon>Eukaryota</taxon>
        <taxon>Metazoa</taxon>
        <taxon>Spiralia</taxon>
        <taxon>Lophotrochozoa</taxon>
        <taxon>Platyhelminthes</taxon>
        <taxon>Monogenea</taxon>
        <taxon>Polyopisthocotylea</taxon>
        <taxon>Polystomatidea</taxon>
        <taxon>Polystomatidae</taxon>
        <taxon>Protopolystoma</taxon>
    </lineage>
</organism>
<evidence type="ECO:0000313" key="2">
    <source>
        <dbReference type="Proteomes" id="UP000784294"/>
    </source>
</evidence>
<dbReference type="Proteomes" id="UP000784294">
    <property type="component" value="Unassembled WGS sequence"/>
</dbReference>
<dbReference type="EMBL" id="CAAALY010019300">
    <property type="protein sequence ID" value="VEL13895.1"/>
    <property type="molecule type" value="Genomic_DNA"/>
</dbReference>
<dbReference type="AlphaFoldDB" id="A0A448WKD3"/>
<accession>A0A448WKD3</accession>
<reference evidence="1" key="1">
    <citation type="submission" date="2018-11" db="EMBL/GenBank/DDBJ databases">
        <authorList>
            <consortium name="Pathogen Informatics"/>
        </authorList>
    </citation>
    <scope>NUCLEOTIDE SEQUENCE</scope>
</reference>
<name>A0A448WKD3_9PLAT</name>
<gene>
    <name evidence="1" type="ORF">PXEA_LOCUS7335</name>
</gene>
<proteinExistence type="predicted"/>
<keyword evidence="2" id="KW-1185">Reference proteome</keyword>
<protein>
    <submittedName>
        <fullName evidence="1">Uncharacterized protein</fullName>
    </submittedName>
</protein>
<comment type="caution">
    <text evidence="1">The sequence shown here is derived from an EMBL/GenBank/DDBJ whole genome shotgun (WGS) entry which is preliminary data.</text>
</comment>
<sequence length="81" mass="9077">MRLVKTKDQDDAKQTWYPDSFRDFCSAFGRVCLTPDAGPSVMTSIGRSEIREPAHVGKLGVGKVRRTFAEFEIGACRRGRL</sequence>
<evidence type="ECO:0000313" key="1">
    <source>
        <dbReference type="EMBL" id="VEL13895.1"/>
    </source>
</evidence>